<evidence type="ECO:0000256" key="10">
    <source>
        <dbReference type="ARBA" id="ARBA00022605"/>
    </source>
</evidence>
<feature type="binding site" evidence="19">
    <location>
        <position position="92"/>
    </location>
    <ligand>
        <name>substrate</name>
    </ligand>
</feature>
<comment type="catalytic activity">
    <reaction evidence="1">
        <text>chorismate = prephenate</text>
        <dbReference type="Rhea" id="RHEA:13897"/>
        <dbReference type="ChEBI" id="CHEBI:29748"/>
        <dbReference type="ChEBI" id="CHEBI:29934"/>
        <dbReference type="EC" id="5.4.99.5"/>
    </reaction>
</comment>
<evidence type="ECO:0000256" key="17">
    <source>
        <dbReference type="ARBA" id="ARBA00031520"/>
    </source>
</evidence>
<dbReference type="GO" id="GO:0004106">
    <property type="term" value="F:chorismate mutase activity"/>
    <property type="evidence" value="ECO:0007669"/>
    <property type="project" value="UniProtKB-EC"/>
</dbReference>
<dbReference type="Gene3D" id="3.40.190.10">
    <property type="entry name" value="Periplasmic binding protein-like II"/>
    <property type="match status" value="2"/>
</dbReference>
<dbReference type="InterPro" id="IPR045865">
    <property type="entry name" value="ACT-like_dom_sf"/>
</dbReference>
<dbReference type="CDD" id="cd04905">
    <property type="entry name" value="ACT_CM-PDT"/>
    <property type="match status" value="1"/>
</dbReference>
<evidence type="ECO:0000256" key="7">
    <source>
        <dbReference type="ARBA" id="ARBA00013147"/>
    </source>
</evidence>
<dbReference type="Pfam" id="PF01842">
    <property type="entry name" value="ACT"/>
    <property type="match status" value="1"/>
</dbReference>
<evidence type="ECO:0000256" key="4">
    <source>
        <dbReference type="ARBA" id="ARBA00004741"/>
    </source>
</evidence>
<dbReference type="PROSITE" id="PS00858">
    <property type="entry name" value="PREPHENATE_DEHYDR_2"/>
    <property type="match status" value="1"/>
</dbReference>
<dbReference type="InterPro" id="IPR036979">
    <property type="entry name" value="CM_dom_sf"/>
</dbReference>
<gene>
    <name evidence="25" type="ORF">TDIS_0071</name>
</gene>
<proteinExistence type="predicted"/>
<keyword evidence="11" id="KW-0057">Aromatic amino acid biosynthesis</keyword>
<dbReference type="SMART" id="SM00830">
    <property type="entry name" value="CM_2"/>
    <property type="match status" value="1"/>
</dbReference>
<dbReference type="FunFam" id="3.40.190.10:FF:000034">
    <property type="entry name" value="Chorismate mutase/prephenate dehydratase"/>
    <property type="match status" value="1"/>
</dbReference>
<dbReference type="GO" id="GO:0046417">
    <property type="term" value="P:chorismate metabolic process"/>
    <property type="evidence" value="ECO:0007669"/>
    <property type="project" value="InterPro"/>
</dbReference>
<dbReference type="PATRIC" id="fig|999894.6.peg.71"/>
<comment type="pathway">
    <text evidence="4">Amino-acid biosynthesis; L-phenylalanine biosynthesis; phenylpyruvate from prephenate: step 1/1.</text>
</comment>
<comment type="subcellular location">
    <subcellularLocation>
        <location evidence="3">Cytoplasm</location>
    </subcellularLocation>
</comment>
<dbReference type="UniPathway" id="UPA00120">
    <property type="reaction ID" value="UER00203"/>
</dbReference>
<dbReference type="Pfam" id="PF01817">
    <property type="entry name" value="CM_2"/>
    <property type="match status" value="1"/>
</dbReference>
<sequence length="364" mass="41734">MLLEFLKAMSELQKLREEIDNLDEKLIEILKRRFEIVKRIGEIKRREGRSSLDLSREREILRRLLELNRGFFPEEALKVILLEIINTCRQAQEPTRVAYLGPEATFSHMAALEFFGQTAAFLPVESVLDVFEEVESERARFGVVPVENSIEGTVSTTLDAFSQYKVRVCGEVYIPITHNLLNQTGRREDIKKVLSHPHALAQCRRWLRKNLPSVAIEEVASTALAARWAAVDPTVAAIASPLAARTYHLQVVAKHIEDYKGNVTRFWIIGRESPAPTGEDKTSLFFSVSDRPGALYEVLKTFAERKINLTKIESRPAKSEPWRYLFFLDCEGHVEDPILKECLEEVKRHCLHLEWLGSYPRGHL</sequence>
<evidence type="ECO:0000256" key="2">
    <source>
        <dbReference type="ARBA" id="ARBA00002364"/>
    </source>
</evidence>
<evidence type="ECO:0000256" key="5">
    <source>
        <dbReference type="ARBA" id="ARBA00004817"/>
    </source>
</evidence>
<dbReference type="AlphaFoldDB" id="A0A179D6G5"/>
<evidence type="ECO:0000256" key="3">
    <source>
        <dbReference type="ARBA" id="ARBA00004496"/>
    </source>
</evidence>
<evidence type="ECO:0000313" key="26">
    <source>
        <dbReference type="Proteomes" id="UP000078390"/>
    </source>
</evidence>
<dbReference type="PANTHER" id="PTHR21022:SF19">
    <property type="entry name" value="PREPHENATE DEHYDRATASE-RELATED"/>
    <property type="match status" value="1"/>
</dbReference>
<evidence type="ECO:0000256" key="18">
    <source>
        <dbReference type="ARBA" id="ARBA00047848"/>
    </source>
</evidence>
<dbReference type="CDD" id="cd13630">
    <property type="entry name" value="PBP2_PDT_1"/>
    <property type="match status" value="1"/>
</dbReference>
<dbReference type="PANTHER" id="PTHR21022">
    <property type="entry name" value="PREPHENATE DEHYDRATASE P PROTEIN"/>
    <property type="match status" value="1"/>
</dbReference>
<dbReference type="NCBIfam" id="NF008865">
    <property type="entry name" value="PRK11898.1"/>
    <property type="match status" value="1"/>
</dbReference>
<comment type="pathway">
    <text evidence="5">Metabolic intermediate biosynthesis; prephenate biosynthesis; prephenate from chorismate: step 1/1.</text>
</comment>
<dbReference type="PROSITE" id="PS51671">
    <property type="entry name" value="ACT"/>
    <property type="match status" value="1"/>
</dbReference>
<dbReference type="PROSITE" id="PS51168">
    <property type="entry name" value="CHORISMATE_MUT_2"/>
    <property type="match status" value="1"/>
</dbReference>
<dbReference type="PROSITE" id="PS00857">
    <property type="entry name" value="PREPHENATE_DEHYDR_1"/>
    <property type="match status" value="1"/>
</dbReference>
<keyword evidence="10" id="KW-0028">Amino-acid biosynthesis</keyword>
<feature type="binding site" evidence="19">
    <location>
        <position position="33"/>
    </location>
    <ligand>
        <name>substrate</name>
    </ligand>
</feature>
<comment type="catalytic activity">
    <reaction evidence="18">
        <text>prephenate + H(+) = 3-phenylpyruvate + CO2 + H2O</text>
        <dbReference type="Rhea" id="RHEA:21648"/>
        <dbReference type="ChEBI" id="CHEBI:15377"/>
        <dbReference type="ChEBI" id="CHEBI:15378"/>
        <dbReference type="ChEBI" id="CHEBI:16526"/>
        <dbReference type="ChEBI" id="CHEBI:18005"/>
        <dbReference type="ChEBI" id="CHEBI:29934"/>
        <dbReference type="EC" id="4.2.1.51"/>
    </reaction>
</comment>
<feature type="binding site" evidence="19">
    <location>
        <position position="16"/>
    </location>
    <ligand>
        <name>substrate</name>
    </ligand>
</feature>
<dbReference type="InterPro" id="IPR002701">
    <property type="entry name" value="CM_II_prokaryot"/>
</dbReference>
<dbReference type="SUPFAM" id="SSF55021">
    <property type="entry name" value="ACT-like"/>
    <property type="match status" value="1"/>
</dbReference>
<organism evidence="25 26">
    <name type="scientific">Thermosulfurimonas dismutans</name>
    <dbReference type="NCBI Taxonomy" id="999894"/>
    <lineage>
        <taxon>Bacteria</taxon>
        <taxon>Pseudomonadati</taxon>
        <taxon>Thermodesulfobacteriota</taxon>
        <taxon>Thermodesulfobacteria</taxon>
        <taxon>Thermodesulfobacteriales</taxon>
        <taxon>Thermodesulfobacteriaceae</taxon>
        <taxon>Thermosulfurimonas</taxon>
    </lineage>
</organism>
<dbReference type="InterPro" id="IPR001086">
    <property type="entry name" value="Preph_deHydtase"/>
</dbReference>
<evidence type="ECO:0000256" key="13">
    <source>
        <dbReference type="ARBA" id="ARBA00023235"/>
    </source>
</evidence>
<evidence type="ECO:0000256" key="19">
    <source>
        <dbReference type="PIRSR" id="PIRSR001500-1"/>
    </source>
</evidence>
<evidence type="ECO:0000313" key="25">
    <source>
        <dbReference type="EMBL" id="OAQ21553.1"/>
    </source>
</evidence>
<feature type="domain" description="Chorismate mutase" evidence="22">
    <location>
        <begin position="6"/>
        <end position="96"/>
    </location>
</feature>
<comment type="function">
    <text evidence="2">Catalyzes the Claisen rearrangement of chorismate to prephenate and the decarboxylation/dehydration of prephenate to phenylpyruvate.</text>
</comment>
<keyword evidence="15" id="KW-0511">Multifunctional enzyme</keyword>
<feature type="binding site" evidence="19">
    <location>
        <position position="88"/>
    </location>
    <ligand>
        <name>substrate</name>
    </ligand>
</feature>
<dbReference type="PROSITE" id="PS51171">
    <property type="entry name" value="PREPHENATE_DEHYDR_3"/>
    <property type="match status" value="1"/>
</dbReference>
<name>A0A179D6G5_9BACT</name>
<dbReference type="UniPathway" id="UPA00121">
    <property type="reaction ID" value="UER00345"/>
</dbReference>
<evidence type="ECO:0000256" key="21">
    <source>
        <dbReference type="SAM" id="Coils"/>
    </source>
</evidence>
<dbReference type="GO" id="GO:0005737">
    <property type="term" value="C:cytoplasm"/>
    <property type="evidence" value="ECO:0007669"/>
    <property type="project" value="UniProtKB-SubCell"/>
</dbReference>
<feature type="site" description="Essential for prephenate dehydratase activity" evidence="20">
    <location>
        <position position="264"/>
    </location>
</feature>
<evidence type="ECO:0000256" key="20">
    <source>
        <dbReference type="PIRSR" id="PIRSR001500-2"/>
    </source>
</evidence>
<keyword evidence="13" id="KW-0413">Isomerase</keyword>
<feature type="domain" description="Prephenate dehydratase" evidence="23">
    <location>
        <begin position="96"/>
        <end position="271"/>
    </location>
</feature>
<dbReference type="Pfam" id="PF00800">
    <property type="entry name" value="PDT"/>
    <property type="match status" value="1"/>
</dbReference>
<keyword evidence="21" id="KW-0175">Coiled coil</keyword>
<keyword evidence="26" id="KW-1185">Reference proteome</keyword>
<evidence type="ECO:0000259" key="23">
    <source>
        <dbReference type="PROSITE" id="PS51171"/>
    </source>
</evidence>
<accession>A0A179D6G5</accession>
<comment type="caution">
    <text evidence="25">The sequence shown here is derived from an EMBL/GenBank/DDBJ whole genome shotgun (WGS) entry which is preliminary data.</text>
</comment>
<keyword evidence="9" id="KW-0963">Cytoplasm</keyword>
<evidence type="ECO:0000256" key="11">
    <source>
        <dbReference type="ARBA" id="ARBA00023141"/>
    </source>
</evidence>
<feature type="binding site" evidence="19">
    <location>
        <position position="44"/>
    </location>
    <ligand>
        <name>substrate</name>
    </ligand>
</feature>
<feature type="coiled-coil region" evidence="21">
    <location>
        <begin position="5"/>
        <end position="32"/>
    </location>
</feature>
<evidence type="ECO:0000256" key="1">
    <source>
        <dbReference type="ARBA" id="ARBA00000824"/>
    </source>
</evidence>
<dbReference type="Gene3D" id="3.30.70.260">
    <property type="match status" value="1"/>
</dbReference>
<dbReference type="EMBL" id="LWLG01000001">
    <property type="protein sequence ID" value="OAQ21553.1"/>
    <property type="molecule type" value="Genomic_DNA"/>
</dbReference>
<evidence type="ECO:0000256" key="12">
    <source>
        <dbReference type="ARBA" id="ARBA00023222"/>
    </source>
</evidence>
<dbReference type="STRING" id="999894.TDIS_0071"/>
<dbReference type="EC" id="4.2.1.51" evidence="7"/>
<evidence type="ECO:0000256" key="9">
    <source>
        <dbReference type="ARBA" id="ARBA00022490"/>
    </source>
</evidence>
<dbReference type="InterPro" id="IPR036263">
    <property type="entry name" value="Chorismate_II_sf"/>
</dbReference>
<dbReference type="SUPFAM" id="SSF53850">
    <property type="entry name" value="Periplasmic binding protein-like II"/>
    <property type="match status" value="1"/>
</dbReference>
<keyword evidence="14" id="KW-0456">Lyase</keyword>
<evidence type="ECO:0000256" key="6">
    <source>
        <dbReference type="ARBA" id="ARBA00012404"/>
    </source>
</evidence>
<dbReference type="InterPro" id="IPR008242">
    <property type="entry name" value="Chor_mutase/pphenate_deHydtase"/>
</dbReference>
<dbReference type="GO" id="GO:0009094">
    <property type="term" value="P:L-phenylalanine biosynthetic process"/>
    <property type="evidence" value="ECO:0007669"/>
    <property type="project" value="UniProtKB-UniPathway"/>
</dbReference>
<dbReference type="GO" id="GO:0004664">
    <property type="term" value="F:prephenate dehydratase activity"/>
    <property type="evidence" value="ECO:0007669"/>
    <property type="project" value="UniProtKB-EC"/>
</dbReference>
<dbReference type="FunFam" id="3.30.70.260:FF:000012">
    <property type="entry name" value="Prephenate dehydratase"/>
    <property type="match status" value="1"/>
</dbReference>
<dbReference type="Proteomes" id="UP000078390">
    <property type="component" value="Unassembled WGS sequence"/>
</dbReference>
<evidence type="ECO:0000256" key="8">
    <source>
        <dbReference type="ARBA" id="ARBA00014401"/>
    </source>
</evidence>
<evidence type="ECO:0000256" key="14">
    <source>
        <dbReference type="ARBA" id="ARBA00023239"/>
    </source>
</evidence>
<evidence type="ECO:0000256" key="15">
    <source>
        <dbReference type="ARBA" id="ARBA00023268"/>
    </source>
</evidence>
<evidence type="ECO:0000256" key="16">
    <source>
        <dbReference type="ARBA" id="ARBA00031175"/>
    </source>
</evidence>
<dbReference type="Gene3D" id="1.20.59.10">
    <property type="entry name" value="Chorismate mutase"/>
    <property type="match status" value="1"/>
</dbReference>
<protein>
    <recommendedName>
        <fullName evidence="8">Bifunctional chorismate mutase/prephenate dehydratase</fullName>
        <ecNumber evidence="7">4.2.1.51</ecNumber>
        <ecNumber evidence="6">5.4.99.5</ecNumber>
    </recommendedName>
    <alternativeName>
        <fullName evidence="17">Chorismate mutase-prephenate dehydratase</fullName>
    </alternativeName>
    <alternativeName>
        <fullName evidence="16">p-protein</fullName>
    </alternativeName>
</protein>
<feature type="domain" description="ACT" evidence="24">
    <location>
        <begin position="283"/>
        <end position="358"/>
    </location>
</feature>
<dbReference type="FunFam" id="3.40.190.10:FF:000029">
    <property type="entry name" value="Chorismate mutase/Prephenate dehydratase"/>
    <property type="match status" value="1"/>
</dbReference>
<evidence type="ECO:0000259" key="22">
    <source>
        <dbReference type="PROSITE" id="PS51168"/>
    </source>
</evidence>
<dbReference type="InterPro" id="IPR002912">
    <property type="entry name" value="ACT_dom"/>
</dbReference>
<keyword evidence="12" id="KW-0584">Phenylalanine biosynthesis</keyword>
<feature type="binding site" evidence="19">
    <location>
        <position position="53"/>
    </location>
    <ligand>
        <name>substrate</name>
    </ligand>
</feature>
<dbReference type="PIRSF" id="PIRSF001500">
    <property type="entry name" value="Chor_mut_pdt_Ppr"/>
    <property type="match status" value="1"/>
</dbReference>
<dbReference type="EC" id="5.4.99.5" evidence="6"/>
<dbReference type="SUPFAM" id="SSF48600">
    <property type="entry name" value="Chorismate mutase II"/>
    <property type="match status" value="1"/>
</dbReference>
<reference evidence="25 26" key="1">
    <citation type="submission" date="2016-04" db="EMBL/GenBank/DDBJ databases">
        <title>Genome analysis of Thermosulfurimonas dismutans, the first thermophilic sulfur-disproportionating bacterium of the phylum Thermodesulfobacteria.</title>
        <authorList>
            <person name="Mardanov A.V."/>
            <person name="Beletsky A.V."/>
            <person name="Kadnikov V.V."/>
            <person name="Slobodkin A.I."/>
            <person name="Ravin N.V."/>
        </authorList>
    </citation>
    <scope>NUCLEOTIDE SEQUENCE [LARGE SCALE GENOMIC DNA]</scope>
    <source>
        <strain evidence="25 26">S95</strain>
    </source>
</reference>
<dbReference type="InterPro" id="IPR018528">
    <property type="entry name" value="Preph_deHydtase_CS"/>
</dbReference>
<feature type="binding site" evidence="19">
    <location>
        <position position="57"/>
    </location>
    <ligand>
        <name>substrate</name>
    </ligand>
</feature>
<evidence type="ECO:0000259" key="24">
    <source>
        <dbReference type="PROSITE" id="PS51671"/>
    </source>
</evidence>